<name>A0A409XL99_PSICY</name>
<sequence>MSAYVASVHHIAFLLEETGVKVTEDNLIFAITSGLLHSYNTLTYVIICLMNEYQHQHQYPPHQAQASEDPQNEAMAVTGAPSHGYYQSNCTNFSNHNPTKSGSIRHTALALKDDSDDDEAF</sequence>
<evidence type="ECO:0000313" key="2">
    <source>
        <dbReference type="EMBL" id="PPQ91517.1"/>
    </source>
</evidence>
<evidence type="ECO:0000313" key="3">
    <source>
        <dbReference type="Proteomes" id="UP000283269"/>
    </source>
</evidence>
<dbReference type="OrthoDB" id="3265539at2759"/>
<feature type="region of interest" description="Disordered" evidence="1">
    <location>
        <begin position="60"/>
        <end position="121"/>
    </location>
</feature>
<dbReference type="STRING" id="93625.A0A409XL99"/>
<evidence type="ECO:0000256" key="1">
    <source>
        <dbReference type="SAM" id="MobiDB-lite"/>
    </source>
</evidence>
<dbReference type="InParanoid" id="A0A409XL99"/>
<feature type="compositionally biased region" description="Polar residues" evidence="1">
    <location>
        <begin position="85"/>
        <end position="104"/>
    </location>
</feature>
<keyword evidence="3" id="KW-1185">Reference proteome</keyword>
<dbReference type="EMBL" id="NHYD01001330">
    <property type="protein sequence ID" value="PPQ91517.1"/>
    <property type="molecule type" value="Genomic_DNA"/>
</dbReference>
<comment type="caution">
    <text evidence="2">The sequence shown here is derived from an EMBL/GenBank/DDBJ whole genome shotgun (WGS) entry which is preliminary data.</text>
</comment>
<protein>
    <submittedName>
        <fullName evidence="2">Uncharacterized protein</fullName>
    </submittedName>
</protein>
<accession>A0A409XL99</accession>
<gene>
    <name evidence="2" type="ORF">CVT25_008904</name>
</gene>
<dbReference type="Proteomes" id="UP000283269">
    <property type="component" value="Unassembled WGS sequence"/>
</dbReference>
<reference evidence="2 3" key="1">
    <citation type="journal article" date="2018" name="Evol. Lett.">
        <title>Horizontal gene cluster transfer increased hallucinogenic mushroom diversity.</title>
        <authorList>
            <person name="Reynolds H.T."/>
            <person name="Vijayakumar V."/>
            <person name="Gluck-Thaler E."/>
            <person name="Korotkin H.B."/>
            <person name="Matheny P.B."/>
            <person name="Slot J.C."/>
        </authorList>
    </citation>
    <scope>NUCLEOTIDE SEQUENCE [LARGE SCALE GENOMIC DNA]</scope>
    <source>
        <strain evidence="2 3">2631</strain>
    </source>
</reference>
<proteinExistence type="predicted"/>
<dbReference type="AlphaFoldDB" id="A0A409XL99"/>
<organism evidence="2 3">
    <name type="scientific">Psilocybe cyanescens</name>
    <dbReference type="NCBI Taxonomy" id="93625"/>
    <lineage>
        <taxon>Eukaryota</taxon>
        <taxon>Fungi</taxon>
        <taxon>Dikarya</taxon>
        <taxon>Basidiomycota</taxon>
        <taxon>Agaricomycotina</taxon>
        <taxon>Agaricomycetes</taxon>
        <taxon>Agaricomycetidae</taxon>
        <taxon>Agaricales</taxon>
        <taxon>Agaricineae</taxon>
        <taxon>Strophariaceae</taxon>
        <taxon>Psilocybe</taxon>
    </lineage>
</organism>